<evidence type="ECO:0008006" key="3">
    <source>
        <dbReference type="Google" id="ProtNLM"/>
    </source>
</evidence>
<comment type="caution">
    <text evidence="1">The sequence shown here is derived from an EMBL/GenBank/DDBJ whole genome shotgun (WGS) entry which is preliminary data.</text>
</comment>
<dbReference type="SUPFAM" id="SSF51905">
    <property type="entry name" value="FAD/NAD(P)-binding domain"/>
    <property type="match status" value="1"/>
</dbReference>
<dbReference type="Gene3D" id="3.50.50.60">
    <property type="entry name" value="FAD/NAD(P)-binding domain"/>
    <property type="match status" value="1"/>
</dbReference>
<proteinExistence type="predicted"/>
<keyword evidence="2" id="KW-1185">Reference proteome</keyword>
<dbReference type="Pfam" id="PF13450">
    <property type="entry name" value="NAD_binding_8"/>
    <property type="match status" value="1"/>
</dbReference>
<reference evidence="1 2" key="1">
    <citation type="submission" date="2024-08" db="EMBL/GenBank/DDBJ databases">
        <title>Gnathostoma spinigerum genome.</title>
        <authorList>
            <person name="Gonzalez-Bertolin B."/>
            <person name="Monzon S."/>
            <person name="Zaballos A."/>
            <person name="Jimenez P."/>
            <person name="Dekumyoy P."/>
            <person name="Varona S."/>
            <person name="Cuesta I."/>
            <person name="Sumanam S."/>
            <person name="Adisakwattana P."/>
            <person name="Gasser R.B."/>
            <person name="Hernandez-Gonzalez A."/>
            <person name="Young N.D."/>
            <person name="Perteguer M.J."/>
        </authorList>
    </citation>
    <scope>NUCLEOTIDE SEQUENCE [LARGE SCALE GENOMIC DNA]</scope>
    <source>
        <strain evidence="1">AL3</strain>
        <tissue evidence="1">Liver</tissue>
    </source>
</reference>
<dbReference type="AlphaFoldDB" id="A0ABD6EKS3"/>
<dbReference type="Proteomes" id="UP001608902">
    <property type="component" value="Unassembled WGS sequence"/>
</dbReference>
<dbReference type="EMBL" id="JBGFUD010002400">
    <property type="protein sequence ID" value="MFH4977563.1"/>
    <property type="molecule type" value="Genomic_DNA"/>
</dbReference>
<organism evidence="1 2">
    <name type="scientific">Gnathostoma spinigerum</name>
    <dbReference type="NCBI Taxonomy" id="75299"/>
    <lineage>
        <taxon>Eukaryota</taxon>
        <taxon>Metazoa</taxon>
        <taxon>Ecdysozoa</taxon>
        <taxon>Nematoda</taxon>
        <taxon>Chromadorea</taxon>
        <taxon>Rhabditida</taxon>
        <taxon>Spirurina</taxon>
        <taxon>Gnathostomatomorpha</taxon>
        <taxon>Gnathostomatoidea</taxon>
        <taxon>Gnathostomatidae</taxon>
        <taxon>Gnathostoma</taxon>
    </lineage>
</organism>
<accession>A0ABD6EKS3</accession>
<evidence type="ECO:0000313" key="1">
    <source>
        <dbReference type="EMBL" id="MFH4977563.1"/>
    </source>
</evidence>
<sequence length="95" mass="10744">MRIVVIGAAPTGIGVAYRLHDLRQNGYDVDDVDLLVLEKEAEPGGLSCTVTDEIGFLWDMGGHITFSHNFPYYEKAMRWAVDEWNELTRNCQVGR</sequence>
<dbReference type="InterPro" id="IPR036188">
    <property type="entry name" value="FAD/NAD-bd_sf"/>
</dbReference>
<gene>
    <name evidence="1" type="ORF">AB6A40_004272</name>
</gene>
<name>A0ABD6EKS3_9BILA</name>
<evidence type="ECO:0000313" key="2">
    <source>
        <dbReference type="Proteomes" id="UP001608902"/>
    </source>
</evidence>
<protein>
    <recommendedName>
        <fullName evidence="3">Amine oxidase domain-containing protein</fullName>
    </recommendedName>
</protein>